<keyword evidence="2" id="KW-1185">Reference proteome</keyword>
<evidence type="ECO:0008006" key="3">
    <source>
        <dbReference type="Google" id="ProtNLM"/>
    </source>
</evidence>
<reference evidence="1" key="1">
    <citation type="submission" date="2021-04" db="EMBL/GenBank/DDBJ databases">
        <title>Genome based classification of Actinospica acidithermotolerans sp. nov., an actinobacterium isolated from an Indonesian hot spring.</title>
        <authorList>
            <person name="Kusuma A.B."/>
            <person name="Putra K.E."/>
            <person name="Nafisah S."/>
            <person name="Loh J."/>
            <person name="Nouioui I."/>
            <person name="Goodfellow M."/>
        </authorList>
    </citation>
    <scope>NUCLEOTIDE SEQUENCE</scope>
    <source>
        <strain evidence="1">DSM 45618</strain>
    </source>
</reference>
<dbReference type="AlphaFoldDB" id="A0A8J7WLD9"/>
<dbReference type="EMBL" id="JAGSXH010000052">
    <property type="protein sequence ID" value="MBS2964481.1"/>
    <property type="molecule type" value="Genomic_DNA"/>
</dbReference>
<protein>
    <recommendedName>
        <fullName evidence="3">Glycoside hydrolase family 5 domain-containing protein</fullName>
    </recommendedName>
</protein>
<dbReference type="PANTHER" id="PTHR12631">
    <property type="entry name" value="ALPHA-L-IDURONIDASE"/>
    <property type="match status" value="1"/>
</dbReference>
<dbReference type="Proteomes" id="UP000677913">
    <property type="component" value="Unassembled WGS sequence"/>
</dbReference>
<evidence type="ECO:0000313" key="2">
    <source>
        <dbReference type="Proteomes" id="UP000677913"/>
    </source>
</evidence>
<organism evidence="1 2">
    <name type="scientific">Actinocrinis puniceicyclus</name>
    <dbReference type="NCBI Taxonomy" id="977794"/>
    <lineage>
        <taxon>Bacteria</taxon>
        <taxon>Bacillati</taxon>
        <taxon>Actinomycetota</taxon>
        <taxon>Actinomycetes</taxon>
        <taxon>Catenulisporales</taxon>
        <taxon>Actinospicaceae</taxon>
        <taxon>Actinocrinis</taxon>
    </lineage>
</organism>
<dbReference type="InterPro" id="IPR051923">
    <property type="entry name" value="Glycosyl_Hydrolase_39"/>
</dbReference>
<evidence type="ECO:0000313" key="1">
    <source>
        <dbReference type="EMBL" id="MBS2964481.1"/>
    </source>
</evidence>
<dbReference type="InterPro" id="IPR017853">
    <property type="entry name" value="GH"/>
</dbReference>
<name>A0A8J7WLD9_9ACTN</name>
<sequence length="683" mass="69606">MGRSFSAFTTAGYTQPGAGPTQYGNLSVGVSLGSAYQWYFSSLGASQQSTEIARMRAAGITSVRMDVSWDAVEHTQGSYNWSYPALTAAPMLDAGMNVLMILLWSPSWALAVGNNPAVSGDPFPTIAPTDFAAFCGAAAAHFGPLGVSAFEIWNEPNLDKGVSGPLGLGYCSPIGYAGLATAAYSAIHADYVAKPGGAPTPTVVGGALAGWPRLDWSTSPRTASWSAVAAGAKSATVTCSSPSSTDRYKLVTGTSVSVSPSGTAGQWPAGTYVSDVTSSGYVVSPPPWMAAFPAVDDSGAFSTTTENGVFGLGFGYPPDVFLTQAYAAAAGRPMFDALSIHPYAWSLNSFRKLDAGAWGMVPELRQIMIAHGDGAKPVWFTELGAPTGQTAASWSAAAASANHVVLYGGASAEDAGCLVGNQAFPLHSYVASVTPGASWTVVPPTGLALDYDGLTQETTLVPGTTISVLRVKAASANASSITVPGNTALKVWFGDGNGYSGGDGDGDNGYALPSITMVTTTDSSSIAPGAGATLNIESVTLPTVLNGVILKFPDSGIVQCATNPVQTWGTAIPAAADALLNILPPGVLATWPRGSAAPNATVVSSEEQQALIVPYSYEFVVSEPWPFVGPMFVYCWSDTSLGGSAGPFGLTRVDGTAKPALAALTAIAQTGGASPGLGLPGYT</sequence>
<dbReference type="Gene3D" id="3.20.20.80">
    <property type="entry name" value="Glycosidases"/>
    <property type="match status" value="2"/>
</dbReference>
<proteinExistence type="predicted"/>
<accession>A0A8J7WLD9</accession>
<dbReference type="PANTHER" id="PTHR12631:SF10">
    <property type="entry name" value="BETA-XYLOSIDASE-LIKE PROTEIN-RELATED"/>
    <property type="match status" value="1"/>
</dbReference>
<gene>
    <name evidence="1" type="ORF">KGA66_15595</name>
</gene>
<dbReference type="SUPFAM" id="SSF51445">
    <property type="entry name" value="(Trans)glycosidases"/>
    <property type="match status" value="2"/>
</dbReference>
<dbReference type="GO" id="GO:0004553">
    <property type="term" value="F:hydrolase activity, hydrolyzing O-glycosyl compounds"/>
    <property type="evidence" value="ECO:0007669"/>
    <property type="project" value="TreeGrafter"/>
</dbReference>
<comment type="caution">
    <text evidence="1">The sequence shown here is derived from an EMBL/GenBank/DDBJ whole genome shotgun (WGS) entry which is preliminary data.</text>
</comment>
<dbReference type="RefSeq" id="WP_211468847.1">
    <property type="nucleotide sequence ID" value="NZ_JAGSXH010000052.1"/>
</dbReference>